<feature type="region of interest" description="Disordered" evidence="5">
    <location>
        <begin position="1"/>
        <end position="416"/>
    </location>
</feature>
<dbReference type="Pfam" id="PF22600">
    <property type="entry name" value="MTPAP-like_central"/>
    <property type="match status" value="1"/>
</dbReference>
<protein>
    <recommendedName>
        <fullName evidence="2">polynucleotide adenylyltransferase</fullName>
        <ecNumber evidence="2">2.7.7.19</ecNumber>
    </recommendedName>
</protein>
<reference evidence="8" key="1">
    <citation type="submission" date="2021-03" db="EMBL/GenBank/DDBJ databases">
        <title>Comparative genomics and phylogenomic investigation of the class Geoglossomycetes provide insights into ecological specialization and systematics.</title>
        <authorList>
            <person name="Melie T."/>
            <person name="Pirro S."/>
            <person name="Miller A.N."/>
            <person name="Quandt A."/>
        </authorList>
    </citation>
    <scope>NUCLEOTIDE SEQUENCE</scope>
    <source>
        <strain evidence="8">CAQ_001_2017</strain>
    </source>
</reference>
<dbReference type="Pfam" id="PF03828">
    <property type="entry name" value="PAP_assoc"/>
    <property type="match status" value="1"/>
</dbReference>
<dbReference type="CDD" id="cd05402">
    <property type="entry name" value="NT_PAP_TUTase"/>
    <property type="match status" value="1"/>
</dbReference>
<feature type="compositionally biased region" description="Basic and acidic residues" evidence="5">
    <location>
        <begin position="114"/>
        <end position="129"/>
    </location>
</feature>
<dbReference type="InterPro" id="IPR002058">
    <property type="entry name" value="PAP_assoc"/>
</dbReference>
<gene>
    <name evidence="8" type="ORF">GP486_005890</name>
</gene>
<dbReference type="GO" id="GO:0031499">
    <property type="term" value="C:TRAMP complex"/>
    <property type="evidence" value="ECO:0007669"/>
    <property type="project" value="TreeGrafter"/>
</dbReference>
<dbReference type="Proteomes" id="UP000750711">
    <property type="component" value="Unassembled WGS sequence"/>
</dbReference>
<dbReference type="InterPro" id="IPR045862">
    <property type="entry name" value="Trf4-like"/>
</dbReference>
<evidence type="ECO:0000259" key="6">
    <source>
        <dbReference type="Pfam" id="PF03828"/>
    </source>
</evidence>
<feature type="compositionally biased region" description="Polar residues" evidence="5">
    <location>
        <begin position="782"/>
        <end position="791"/>
    </location>
</feature>
<organism evidence="8 9">
    <name type="scientific">Trichoglossum hirsutum</name>
    <dbReference type="NCBI Taxonomy" id="265104"/>
    <lineage>
        <taxon>Eukaryota</taxon>
        <taxon>Fungi</taxon>
        <taxon>Dikarya</taxon>
        <taxon>Ascomycota</taxon>
        <taxon>Pezizomycotina</taxon>
        <taxon>Geoglossomycetes</taxon>
        <taxon>Geoglossales</taxon>
        <taxon>Geoglossaceae</taxon>
        <taxon>Trichoglossum</taxon>
    </lineage>
</organism>
<feature type="compositionally biased region" description="Basic and acidic residues" evidence="5">
    <location>
        <begin position="840"/>
        <end position="854"/>
    </location>
</feature>
<feature type="region of interest" description="Disordered" evidence="5">
    <location>
        <begin position="884"/>
        <end position="905"/>
    </location>
</feature>
<feature type="compositionally biased region" description="Acidic residues" evidence="5">
    <location>
        <begin position="148"/>
        <end position="161"/>
    </location>
</feature>
<name>A0A9P8L8D6_9PEZI</name>
<feature type="compositionally biased region" description="Polar residues" evidence="5">
    <location>
        <begin position="351"/>
        <end position="360"/>
    </location>
</feature>
<dbReference type="GO" id="GO:0046872">
    <property type="term" value="F:metal ion binding"/>
    <property type="evidence" value="ECO:0007669"/>
    <property type="project" value="UniProtKB-KW"/>
</dbReference>
<keyword evidence="9" id="KW-1185">Reference proteome</keyword>
<feature type="compositionally biased region" description="Polar residues" evidence="5">
    <location>
        <begin position="201"/>
        <end position="213"/>
    </location>
</feature>
<dbReference type="PANTHER" id="PTHR23092">
    <property type="entry name" value="POLY(A) RNA POLYMERASE"/>
    <property type="match status" value="1"/>
</dbReference>
<comment type="caution">
    <text evidence="8">The sequence shown here is derived from an EMBL/GenBank/DDBJ whole genome shotgun (WGS) entry which is preliminary data.</text>
</comment>
<dbReference type="GO" id="GO:1990817">
    <property type="term" value="F:poly(A) RNA polymerase activity"/>
    <property type="evidence" value="ECO:0007669"/>
    <property type="project" value="UniProtKB-EC"/>
</dbReference>
<dbReference type="Gene3D" id="3.30.460.10">
    <property type="entry name" value="Beta Polymerase, domain 2"/>
    <property type="match status" value="1"/>
</dbReference>
<keyword evidence="3" id="KW-0479">Metal-binding</keyword>
<feature type="compositionally biased region" description="Basic residues" evidence="5">
    <location>
        <begin position="231"/>
        <end position="246"/>
    </location>
</feature>
<sequence length="962" mass="107084">MPNYWARGSDVPPPPPGQPPPPPPMPPPPYVFNAAASPTPTARHTGGHRPEFTFRNSDGRAPAFPAQGQMPSPTPPHRANGQPRHARRRAREERRSDAYGARGRGGSSRGRVRGAHERPLMMKRKEVTPERFAGMGEGQDGKFIALDDLSDSDEQDMEFDSPSDRESTSGLQAKSDELEENEQTTPGVGEPPRKKHARTANGVQQASNTNLPKWSNPDPYTVLPPTEETQKKKKDVVKLIRKARVSSKKEEMNNSIVGNDDFISFNFEDDEEEQSGSESSHSRSDSGVVAGAPTGPRSSHVGRFSHREHFRQHAQASAPGSAGDMLTSSSLPPPPNSTASHLLPTRPILPTQFSSDQSIPLQPRNPSIPESLVDAWPPPDTAAALGSRKRTYDDRIKAESSQGFDKDRSKSSLPDGTVVPKWAPIPFSDPTPWCGEIDHSRTENLGFWLHKEICDFYEYIRPQNFEQTVRTELVEELRNIARSKWPDSDILSFGSFAAGLYLPDSDMDLVMVSNSYMRDRRSRFHTKSHLHSFGHFIQERHIPVPGSVEVVAKAKVPLVKYVDRRTGLKVDVSFENDSGLYAIQTFHSWKATFPAMPAIVSLIKHFLAMRGLNEVYTGGLGGFSVTCLVVSLLQNMPQVASGNLTAEHHLGEVLMEFLDLYGNLLNISTTAVRVDQPGYVEKRTLPNAPYQSLEKQYRLSIIDPHNPDNDLTAGSRNIDTIRRCFSRAYDTIQRQMATLRKLDFKKRKGQSLLGDLFAGNYRNFDGQRERLRAIFMRRDNRSPTPGLQNSGLALEDESKGNCPPPQVVSQSIPRKPSSKKAGADGATGSGTKRNLKKKSKSEEREHMAARNRSIEFKRQFPEIEGVPTELSKKVRRQILKRWKSKTDVSTEGKQEKRKSTAKHATTNTTLDWNELKAKALSTAGDIVLVPRIDRFPDKVKVRRGRVTGPLAGATRSDPIEVD</sequence>
<dbReference type="PANTHER" id="PTHR23092:SF15">
    <property type="entry name" value="INACTIVE NON-CANONICAL POLY(A) RNA POLYMERASE PROTEIN TRF4-2-RELATED"/>
    <property type="match status" value="1"/>
</dbReference>
<dbReference type="InterPro" id="IPR054708">
    <property type="entry name" value="MTPAP-like_central"/>
</dbReference>
<dbReference type="GO" id="GO:0003729">
    <property type="term" value="F:mRNA binding"/>
    <property type="evidence" value="ECO:0007669"/>
    <property type="project" value="TreeGrafter"/>
</dbReference>
<feature type="domain" description="Poly(A) RNA polymerase mitochondrial-like central palm" evidence="7">
    <location>
        <begin position="449"/>
        <end position="587"/>
    </location>
</feature>
<dbReference type="InterPro" id="IPR043519">
    <property type="entry name" value="NT_sf"/>
</dbReference>
<feature type="domain" description="PAP-associated" evidence="6">
    <location>
        <begin position="649"/>
        <end position="709"/>
    </location>
</feature>
<comment type="similarity">
    <text evidence="1">Belongs to the DNA polymerase type-B-like family.</text>
</comment>
<evidence type="ECO:0000256" key="1">
    <source>
        <dbReference type="ARBA" id="ARBA00008593"/>
    </source>
</evidence>
<feature type="region of interest" description="Disordered" evidence="5">
    <location>
        <begin position="776"/>
        <end position="854"/>
    </location>
</feature>
<dbReference type="Gene3D" id="1.10.1410.10">
    <property type="match status" value="1"/>
</dbReference>
<proteinExistence type="inferred from homology"/>
<dbReference type="GO" id="GO:0005730">
    <property type="term" value="C:nucleolus"/>
    <property type="evidence" value="ECO:0007669"/>
    <property type="project" value="TreeGrafter"/>
</dbReference>
<evidence type="ECO:0000256" key="4">
    <source>
        <dbReference type="ARBA" id="ARBA00022842"/>
    </source>
</evidence>
<evidence type="ECO:0000259" key="7">
    <source>
        <dbReference type="Pfam" id="PF22600"/>
    </source>
</evidence>
<dbReference type="SUPFAM" id="SSF81631">
    <property type="entry name" value="PAP/OAS1 substrate-binding domain"/>
    <property type="match status" value="1"/>
</dbReference>
<evidence type="ECO:0000256" key="3">
    <source>
        <dbReference type="ARBA" id="ARBA00022723"/>
    </source>
</evidence>
<dbReference type="GO" id="GO:0010605">
    <property type="term" value="P:negative regulation of macromolecule metabolic process"/>
    <property type="evidence" value="ECO:0007669"/>
    <property type="project" value="UniProtKB-ARBA"/>
</dbReference>
<feature type="compositionally biased region" description="Basic residues" evidence="5">
    <location>
        <begin position="303"/>
        <end position="312"/>
    </location>
</feature>
<dbReference type="AlphaFoldDB" id="A0A9P8L8D6"/>
<dbReference type="GO" id="GO:0031123">
    <property type="term" value="P:RNA 3'-end processing"/>
    <property type="evidence" value="ECO:0007669"/>
    <property type="project" value="TreeGrafter"/>
</dbReference>
<dbReference type="EMBL" id="JAGHQM010001195">
    <property type="protein sequence ID" value="KAH0556178.1"/>
    <property type="molecule type" value="Genomic_DNA"/>
</dbReference>
<feature type="compositionally biased region" description="Basic and acidic residues" evidence="5">
    <location>
        <begin position="390"/>
        <end position="410"/>
    </location>
</feature>
<evidence type="ECO:0000256" key="5">
    <source>
        <dbReference type="SAM" id="MobiDB-lite"/>
    </source>
</evidence>
<keyword evidence="4" id="KW-0460">Magnesium</keyword>
<feature type="compositionally biased region" description="Basic and acidic residues" evidence="5">
    <location>
        <begin position="884"/>
        <end position="898"/>
    </location>
</feature>
<dbReference type="GO" id="GO:0043634">
    <property type="term" value="P:polyadenylation-dependent ncRNA catabolic process"/>
    <property type="evidence" value="ECO:0007669"/>
    <property type="project" value="TreeGrafter"/>
</dbReference>
<feature type="compositionally biased region" description="Pro residues" evidence="5">
    <location>
        <begin position="11"/>
        <end position="30"/>
    </location>
</feature>
<dbReference type="EC" id="2.7.7.19" evidence="2"/>
<dbReference type="SUPFAM" id="SSF81301">
    <property type="entry name" value="Nucleotidyltransferase"/>
    <property type="match status" value="1"/>
</dbReference>
<accession>A0A9P8L8D6</accession>
<evidence type="ECO:0000256" key="2">
    <source>
        <dbReference type="ARBA" id="ARBA00012388"/>
    </source>
</evidence>
<evidence type="ECO:0000313" key="9">
    <source>
        <dbReference type="Proteomes" id="UP000750711"/>
    </source>
</evidence>
<evidence type="ECO:0000313" key="8">
    <source>
        <dbReference type="EMBL" id="KAH0556178.1"/>
    </source>
</evidence>